<feature type="region of interest" description="Disordered" evidence="1">
    <location>
        <begin position="41"/>
        <end position="65"/>
    </location>
</feature>
<proteinExistence type="predicted"/>
<dbReference type="AlphaFoldDB" id="A0A4V1L2G2"/>
<keyword evidence="3" id="KW-1185">Reference proteome</keyword>
<evidence type="ECO:0000313" key="3">
    <source>
        <dbReference type="Proteomes" id="UP000289546"/>
    </source>
</evidence>
<dbReference type="Proteomes" id="UP000289546">
    <property type="component" value="Unassembled WGS sequence"/>
</dbReference>
<comment type="caution">
    <text evidence="2">The sequence shown here is derived from an EMBL/GenBank/DDBJ whole genome shotgun (WGS) entry which is preliminary data.</text>
</comment>
<name>A0A4V1L2G2_9BRAD</name>
<gene>
    <name evidence="2" type="ORF">XH99_10835</name>
</gene>
<evidence type="ECO:0000256" key="1">
    <source>
        <dbReference type="SAM" id="MobiDB-lite"/>
    </source>
</evidence>
<dbReference type="RefSeq" id="WP_245471797.1">
    <property type="nucleotide sequence ID" value="NZ_LBJC01000026.1"/>
</dbReference>
<sequence length="65" mass="6841">MTLPAALARLREQGITERLVLCGSDHGGGDKIKAAIRNFGLSKQSPSPASSNPPNSAHFTAALRR</sequence>
<organism evidence="2 3">
    <name type="scientific">Bradyrhizobium nanningense</name>
    <dbReference type="NCBI Taxonomy" id="1325118"/>
    <lineage>
        <taxon>Bacteria</taxon>
        <taxon>Pseudomonadati</taxon>
        <taxon>Pseudomonadota</taxon>
        <taxon>Alphaproteobacteria</taxon>
        <taxon>Hyphomicrobiales</taxon>
        <taxon>Nitrobacteraceae</taxon>
        <taxon>Bradyrhizobium</taxon>
    </lineage>
</organism>
<accession>A0A4V1L2G2</accession>
<dbReference type="EMBL" id="LBJQ01000059">
    <property type="protein sequence ID" value="RXH31430.1"/>
    <property type="molecule type" value="Genomic_DNA"/>
</dbReference>
<feature type="compositionally biased region" description="Low complexity" evidence="1">
    <location>
        <begin position="45"/>
        <end position="57"/>
    </location>
</feature>
<protein>
    <submittedName>
        <fullName evidence="2">Uncharacterized protein</fullName>
    </submittedName>
</protein>
<reference evidence="2 3" key="1">
    <citation type="submission" date="2015-04" db="EMBL/GenBank/DDBJ databases">
        <title>Comparative genomics of rhizobia nodulating Arachis hypogaea in China.</title>
        <authorList>
            <person name="Li Y."/>
        </authorList>
    </citation>
    <scope>NUCLEOTIDE SEQUENCE [LARGE SCALE GENOMIC DNA]</scope>
    <source>
        <strain evidence="2 3">CCBAU 51757</strain>
    </source>
</reference>
<evidence type="ECO:0000313" key="2">
    <source>
        <dbReference type="EMBL" id="RXH31430.1"/>
    </source>
</evidence>